<dbReference type="EMBL" id="CP095071">
    <property type="protein sequence ID" value="UOQ83576.1"/>
    <property type="molecule type" value="Genomic_DNA"/>
</dbReference>
<feature type="domain" description="HTH tetR-type" evidence="4">
    <location>
        <begin position="8"/>
        <end position="68"/>
    </location>
</feature>
<protein>
    <submittedName>
        <fullName evidence="5">TetR/AcrR family transcriptional regulator</fullName>
    </submittedName>
</protein>
<keyword evidence="1" id="KW-0678">Repressor</keyword>
<dbReference type="PROSITE" id="PS50977">
    <property type="entry name" value="HTH_TETR_2"/>
    <property type="match status" value="1"/>
</dbReference>
<feature type="DNA-binding region" description="H-T-H motif" evidence="3">
    <location>
        <begin position="31"/>
        <end position="50"/>
    </location>
</feature>
<evidence type="ECO:0000313" key="5">
    <source>
        <dbReference type="EMBL" id="UOQ83576.1"/>
    </source>
</evidence>
<dbReference type="PANTHER" id="PTHR43479:SF11">
    <property type="entry name" value="ACREF_ENVCD OPERON REPRESSOR-RELATED"/>
    <property type="match status" value="1"/>
</dbReference>
<dbReference type="SUPFAM" id="SSF46689">
    <property type="entry name" value="Homeodomain-like"/>
    <property type="match status" value="1"/>
</dbReference>
<dbReference type="Gene3D" id="1.10.357.10">
    <property type="entry name" value="Tetracycline Repressor, domain 2"/>
    <property type="match status" value="1"/>
</dbReference>
<dbReference type="InterPro" id="IPR001647">
    <property type="entry name" value="HTH_TetR"/>
</dbReference>
<dbReference type="InterPro" id="IPR050624">
    <property type="entry name" value="HTH-type_Tx_Regulator"/>
</dbReference>
<organism evidence="5 6">
    <name type="scientific">Gracilibacillus salinarum</name>
    <dbReference type="NCBI Taxonomy" id="2932255"/>
    <lineage>
        <taxon>Bacteria</taxon>
        <taxon>Bacillati</taxon>
        <taxon>Bacillota</taxon>
        <taxon>Bacilli</taxon>
        <taxon>Bacillales</taxon>
        <taxon>Bacillaceae</taxon>
        <taxon>Gracilibacillus</taxon>
    </lineage>
</organism>
<dbReference type="Pfam" id="PF00440">
    <property type="entry name" value="TetR_N"/>
    <property type="match status" value="1"/>
</dbReference>
<dbReference type="InterPro" id="IPR009057">
    <property type="entry name" value="Homeodomain-like_sf"/>
</dbReference>
<dbReference type="InterPro" id="IPR039532">
    <property type="entry name" value="TetR_C_Firmicutes"/>
</dbReference>
<evidence type="ECO:0000256" key="3">
    <source>
        <dbReference type="PROSITE-ProRule" id="PRU00335"/>
    </source>
</evidence>
<evidence type="ECO:0000259" key="4">
    <source>
        <dbReference type="PROSITE" id="PS50977"/>
    </source>
</evidence>
<evidence type="ECO:0000256" key="2">
    <source>
        <dbReference type="ARBA" id="ARBA00023125"/>
    </source>
</evidence>
<evidence type="ECO:0000256" key="1">
    <source>
        <dbReference type="ARBA" id="ARBA00022491"/>
    </source>
</evidence>
<gene>
    <name evidence="5" type="ORF">MUN87_12500</name>
</gene>
<accession>A0ABY4GGW9</accession>
<dbReference type="Proteomes" id="UP000831537">
    <property type="component" value="Chromosome"/>
</dbReference>
<reference evidence="5 6" key="1">
    <citation type="submission" date="2022-04" db="EMBL/GenBank/DDBJ databases">
        <title>Gracilibacillus sp. isolated from saltern.</title>
        <authorList>
            <person name="Won M."/>
            <person name="Lee C.-M."/>
            <person name="Woen H.-Y."/>
            <person name="Kwon S.-W."/>
        </authorList>
    </citation>
    <scope>NUCLEOTIDE SEQUENCE [LARGE SCALE GENOMIC DNA]</scope>
    <source>
        <strain evidence="5 6">SSPM10-3</strain>
    </source>
</reference>
<keyword evidence="2 3" id="KW-0238">DNA-binding</keyword>
<sequence length="168" mass="19678">MNNEEKNTFVMDQITEATIKLLKEYRLSQITISQITTKAQVSRNSFYRNYVDKEDILLKHINHLISRWDADYQLVNNESNAELFGSLFKHLKEHSDFYLMLKKQNLFHLFLSVFIELYGAKTEHDNMAAYVTSFITYGTYGWIEEWIGRGMQESAESMSALLSSHGMK</sequence>
<proteinExistence type="predicted"/>
<dbReference type="RefSeq" id="WP_244740569.1">
    <property type="nucleotide sequence ID" value="NZ_CP095071.1"/>
</dbReference>
<dbReference type="Pfam" id="PF14278">
    <property type="entry name" value="TetR_C_8"/>
    <property type="match status" value="1"/>
</dbReference>
<evidence type="ECO:0000313" key="6">
    <source>
        <dbReference type="Proteomes" id="UP000831537"/>
    </source>
</evidence>
<keyword evidence="6" id="KW-1185">Reference proteome</keyword>
<dbReference type="PANTHER" id="PTHR43479">
    <property type="entry name" value="ACREF/ENVCD OPERON REPRESSOR-RELATED"/>
    <property type="match status" value="1"/>
</dbReference>
<name>A0ABY4GGW9_9BACI</name>